<organism evidence="2">
    <name type="scientific">Xenorhabdus bovienii str. kraussei Becker Underwood</name>
    <dbReference type="NCBI Taxonomy" id="1398204"/>
    <lineage>
        <taxon>Bacteria</taxon>
        <taxon>Pseudomonadati</taxon>
        <taxon>Pseudomonadota</taxon>
        <taxon>Gammaproteobacteria</taxon>
        <taxon>Enterobacterales</taxon>
        <taxon>Morganellaceae</taxon>
        <taxon>Xenorhabdus</taxon>
    </lineage>
</organism>
<evidence type="ECO:0000259" key="1">
    <source>
        <dbReference type="PROSITE" id="PS51301"/>
    </source>
</evidence>
<dbReference type="EMBL" id="CBSZ010000329">
    <property type="protein sequence ID" value="CDH25320.1"/>
    <property type="molecule type" value="Genomic_DNA"/>
</dbReference>
<dbReference type="AlphaFoldDB" id="A0A077PLT9"/>
<dbReference type="PROSITE" id="PS51301">
    <property type="entry name" value="KILA_N"/>
    <property type="match status" value="1"/>
</dbReference>
<dbReference type="InterPro" id="IPR017880">
    <property type="entry name" value="KilA_N"/>
</dbReference>
<dbReference type="SMART" id="SM01252">
    <property type="entry name" value="KilA-N"/>
    <property type="match status" value="1"/>
</dbReference>
<dbReference type="Pfam" id="PF04383">
    <property type="entry name" value="KilA-N"/>
    <property type="match status" value="1"/>
</dbReference>
<dbReference type="InterPro" id="IPR018004">
    <property type="entry name" value="KilA/APSES_HTH"/>
</dbReference>
<proteinExistence type="predicted"/>
<comment type="caution">
    <text evidence="2">The sequence shown here is derived from an EMBL/GenBank/DDBJ whole genome shotgun (WGS) entry which is preliminary data.</text>
</comment>
<gene>
    <name evidence="2" type="ORF">XBKB1_3950030</name>
</gene>
<feature type="domain" description="KilA-N" evidence="1">
    <location>
        <begin position="1"/>
        <end position="115"/>
    </location>
</feature>
<dbReference type="Proteomes" id="UP000028493">
    <property type="component" value="Unassembled WGS sequence"/>
</dbReference>
<dbReference type="HOGENOM" id="CLU_046670_15_2_6"/>
<reference evidence="2" key="1">
    <citation type="submission" date="2013-07" db="EMBL/GenBank/DDBJ databases">
        <title>Sub-species coevolution in mutualistic symbiosis.</title>
        <authorList>
            <person name="Murfin K."/>
            <person name="Klassen J."/>
            <person name="Lee M."/>
            <person name="Forst S."/>
            <person name="Stock P."/>
            <person name="Goodrich-Blair H."/>
        </authorList>
    </citation>
    <scope>NUCLEOTIDE SEQUENCE [LARGE SCALE GENOMIC DNA]</scope>
    <source>
        <strain evidence="2">Kraussei Becker Underwood</strain>
    </source>
</reference>
<evidence type="ECO:0000313" key="2">
    <source>
        <dbReference type="EMBL" id="CDH25320.1"/>
    </source>
</evidence>
<sequence length="197" mass="21814">MKGKLLPVVVGVEIPLDEFGRYNLNTLHKASGENENKAPNQWLRTKYAKELIAELDTKLLKNNQTAYLQSGQKVVDINNGGTSPGTYAHELIAVSYAGWIRPDFQLDVNQAFIDFKSGNSGIGISALPSLDHMVGRFDELRHQLAKDEKNEAELLSVCSQIMNARKKTKGKRHKMISALKDVSQLAIDFDGSNGEES</sequence>
<protein>
    <recommendedName>
        <fullName evidence="1">KilA-N domain-containing protein</fullName>
    </recommendedName>
</protein>
<accession>A0A077PLT9</accession>
<name>A0A077PLT9_XENBV</name>